<dbReference type="InterPro" id="IPR001865">
    <property type="entry name" value="Ribosomal_uS2"/>
</dbReference>
<protein>
    <recommendedName>
        <fullName evidence="6 7">Small ribosomal subunit protein uS2</fullName>
    </recommendedName>
</protein>
<dbReference type="VEuPathDB" id="AmoebaDB:EIN_268390"/>
<evidence type="ECO:0000313" key="10">
    <source>
        <dbReference type="EMBL" id="BAN40519.1"/>
    </source>
</evidence>
<dbReference type="Pfam" id="PF00318">
    <property type="entry name" value="Ribosomal_S2"/>
    <property type="match status" value="1"/>
</dbReference>
<dbReference type="PRINTS" id="PR00395">
    <property type="entry name" value="RIBOSOMALS2"/>
</dbReference>
<dbReference type="InterPro" id="IPR023591">
    <property type="entry name" value="Ribosomal_uS2_flav_dom_sf"/>
</dbReference>
<name>S0B024_ENTIV</name>
<feature type="compositionally biased region" description="Basic and acidic residues" evidence="9">
    <location>
        <begin position="237"/>
        <end position="259"/>
    </location>
</feature>
<dbReference type="EMBL" id="AK422403">
    <property type="protein sequence ID" value="BAN40885.1"/>
    <property type="molecule type" value="mRNA"/>
</dbReference>
<dbReference type="EMBL" id="AK422060">
    <property type="protein sequence ID" value="BAN40566.1"/>
    <property type="molecule type" value="mRNA"/>
</dbReference>
<dbReference type="PROSITE" id="PS00963">
    <property type="entry name" value="RIBOSOMAL_S2_2"/>
    <property type="match status" value="1"/>
</dbReference>
<keyword evidence="3 7" id="KW-0963">Cytoplasm</keyword>
<evidence type="ECO:0000256" key="6">
    <source>
        <dbReference type="ARBA" id="ARBA00035256"/>
    </source>
</evidence>
<dbReference type="EMBL" id="AK423938">
    <property type="protein sequence ID" value="BAN42320.1"/>
    <property type="molecule type" value="mRNA"/>
</dbReference>
<dbReference type="InterPro" id="IPR027498">
    <property type="entry name" value="Ribosomal_uS2_euk"/>
</dbReference>
<dbReference type="GO" id="GO:0000028">
    <property type="term" value="P:ribosomal small subunit assembly"/>
    <property type="evidence" value="ECO:0007669"/>
    <property type="project" value="UniProtKB-UniRule"/>
</dbReference>
<evidence type="ECO:0000256" key="5">
    <source>
        <dbReference type="ARBA" id="ARBA00023274"/>
    </source>
</evidence>
<comment type="similarity">
    <text evidence="2 7 8">Belongs to the universal ribosomal protein uS2 family.</text>
</comment>
<sequence length="278" mass="30973">MGKQAKDKASKKAAKPAVNNFPDILMPSAEDIKMMVACRVHIGATNENYAMKGYVYEKGTNGECIFNLMKTWEKLSLAARVIAGISIENPSDVVAVAGREMAHRASLKFMKYTGCTSVVGRFTAGTFTNQIQKKFMEPRVIIVSDPAVDSQALLESGYINVPTIAFCNSDSDTTNVDIAIPCNNRSRLSIGLMWWMLTREILRFRGELARDKTWEVVVDLFLHRELDAKKEVSALADNTEKKEENVVAPAKAEEKKEAVKATVASSEWEDQKKEEKKN</sequence>
<accession>S0B024</accession>
<keyword evidence="4 7" id="KW-0689">Ribosomal protein</keyword>
<reference evidence="10" key="1">
    <citation type="submission" date="2012-06" db="EMBL/GenBank/DDBJ databases">
        <title>Short 5' UTR of Entamoeba genes.</title>
        <authorList>
            <person name="Hiranuka K."/>
            <person name="Kumagai M."/>
            <person name="Wakaguri H."/>
            <person name="Suzuki Y."/>
            <person name="Sugano S."/>
            <person name="Watanabe J."/>
            <person name="Makioka A."/>
        </authorList>
    </citation>
    <scope>NUCLEOTIDE SEQUENCE</scope>
    <source>
        <strain evidence="10">IP1</strain>
    </source>
</reference>
<dbReference type="GO" id="GO:0006412">
    <property type="term" value="P:translation"/>
    <property type="evidence" value="ECO:0007669"/>
    <property type="project" value="UniProtKB-UniRule"/>
</dbReference>
<evidence type="ECO:0000256" key="4">
    <source>
        <dbReference type="ARBA" id="ARBA00022980"/>
    </source>
</evidence>
<dbReference type="FunFam" id="3.40.50.10490:FF:000030">
    <property type="entry name" value="30S ribosomal protein S2"/>
    <property type="match status" value="1"/>
</dbReference>
<dbReference type="EMBL" id="AK423001">
    <property type="protein sequence ID" value="BAN41442.1"/>
    <property type="molecule type" value="mRNA"/>
</dbReference>
<evidence type="ECO:0000256" key="7">
    <source>
        <dbReference type="HAMAP-Rule" id="MF_03015"/>
    </source>
</evidence>
<proteinExistence type="evidence at transcript level"/>
<comment type="function">
    <text evidence="7">Required for the assembly and/or stability of the 40S ribosomal subunit. Required for the processing of the 20S rRNA-precursor to mature 18S rRNA in a late step of the maturation of 40S ribosomal subunits.</text>
</comment>
<dbReference type="HAMAP" id="MF_03015">
    <property type="entry name" value="Ribosomal_S2_euk"/>
    <property type="match status" value="1"/>
</dbReference>
<dbReference type="AlphaFoldDB" id="S0B024"/>
<evidence type="ECO:0000256" key="2">
    <source>
        <dbReference type="ARBA" id="ARBA00006242"/>
    </source>
</evidence>
<dbReference type="EMBL" id="AK423062">
    <property type="protein sequence ID" value="BAN41501.1"/>
    <property type="molecule type" value="mRNA"/>
</dbReference>
<dbReference type="InterPro" id="IPR005707">
    <property type="entry name" value="Ribosomal_uS2_euk/arc"/>
</dbReference>
<dbReference type="PANTHER" id="PTHR11489">
    <property type="entry name" value="40S RIBOSOMAL PROTEIN SA"/>
    <property type="match status" value="1"/>
</dbReference>
<dbReference type="Gene3D" id="3.40.50.10490">
    <property type="entry name" value="Glucose-6-phosphate isomerase like protein, domain 1"/>
    <property type="match status" value="1"/>
</dbReference>
<evidence type="ECO:0000256" key="1">
    <source>
        <dbReference type="ARBA" id="ARBA00004496"/>
    </source>
</evidence>
<dbReference type="CDD" id="cd01425">
    <property type="entry name" value="RPS2"/>
    <property type="match status" value="1"/>
</dbReference>
<comment type="subcellular location">
    <subcellularLocation>
        <location evidence="1 7">Cytoplasm</location>
    </subcellularLocation>
</comment>
<feature type="region of interest" description="Disordered" evidence="9">
    <location>
        <begin position="237"/>
        <end position="278"/>
    </location>
</feature>
<dbReference type="SUPFAM" id="SSF52313">
    <property type="entry name" value="Ribosomal protein S2"/>
    <property type="match status" value="1"/>
</dbReference>
<dbReference type="NCBIfam" id="TIGR01012">
    <property type="entry name" value="uS2_euk_arch"/>
    <property type="match status" value="1"/>
</dbReference>
<evidence type="ECO:0000256" key="8">
    <source>
        <dbReference type="RuleBase" id="RU003631"/>
    </source>
</evidence>
<dbReference type="EMBL" id="AK422010">
    <property type="protein sequence ID" value="BAN40519.1"/>
    <property type="molecule type" value="mRNA"/>
</dbReference>
<dbReference type="PROSITE" id="PS00962">
    <property type="entry name" value="RIBOSOMAL_S2_1"/>
    <property type="match status" value="1"/>
</dbReference>
<feature type="compositionally biased region" description="Basic and acidic residues" evidence="9">
    <location>
        <begin position="269"/>
        <end position="278"/>
    </location>
</feature>
<dbReference type="GO" id="GO:0003735">
    <property type="term" value="F:structural constituent of ribosome"/>
    <property type="evidence" value="ECO:0007669"/>
    <property type="project" value="UniProtKB-UniRule"/>
</dbReference>
<dbReference type="GO" id="GO:0022627">
    <property type="term" value="C:cytosolic small ribosomal subunit"/>
    <property type="evidence" value="ECO:0007669"/>
    <property type="project" value="UniProtKB-UniRule"/>
</dbReference>
<keyword evidence="5 7" id="KW-0687">Ribonucleoprotein</keyword>
<organism evidence="10">
    <name type="scientific">Entamoeba invadens</name>
    <dbReference type="NCBI Taxonomy" id="33085"/>
    <lineage>
        <taxon>Eukaryota</taxon>
        <taxon>Amoebozoa</taxon>
        <taxon>Evosea</taxon>
        <taxon>Archamoebae</taxon>
        <taxon>Mastigamoebida</taxon>
        <taxon>Entamoebidae</taxon>
        <taxon>Entamoeba</taxon>
    </lineage>
</organism>
<evidence type="ECO:0000256" key="9">
    <source>
        <dbReference type="SAM" id="MobiDB-lite"/>
    </source>
</evidence>
<dbReference type="InterPro" id="IPR018130">
    <property type="entry name" value="Ribosomal_uS2_CS"/>
</dbReference>
<comment type="subunit">
    <text evidence="7">Component of the small ribosomal subunit. Mature ribosomes consist of a small (40S) and a large (60S) subunit. The 40S subunit contains about 33 different proteins and 1 molecule of RNA (18S). The 60S subunit contains about 49 different proteins and 3 molecules of RNA (25S, 5.8S and 5S). Interacts with ribosomal protein S21.</text>
</comment>
<evidence type="ECO:0000256" key="3">
    <source>
        <dbReference type="ARBA" id="ARBA00022490"/>
    </source>
</evidence>